<reference evidence="1" key="1">
    <citation type="journal article" date="2014" name="Front. Microbiol.">
        <title>High frequency of phylogenetically diverse reductive dehalogenase-homologous genes in deep subseafloor sedimentary metagenomes.</title>
        <authorList>
            <person name="Kawai M."/>
            <person name="Futagami T."/>
            <person name="Toyoda A."/>
            <person name="Takaki Y."/>
            <person name="Nishi S."/>
            <person name="Hori S."/>
            <person name="Arai W."/>
            <person name="Tsubouchi T."/>
            <person name="Morono Y."/>
            <person name="Uchiyama I."/>
            <person name="Ito T."/>
            <person name="Fujiyama A."/>
            <person name="Inagaki F."/>
            <person name="Takami H."/>
        </authorList>
    </citation>
    <scope>NUCLEOTIDE SEQUENCE</scope>
    <source>
        <strain evidence="1">Expedition CK06-06</strain>
    </source>
</reference>
<name>X1NL80_9ZZZZ</name>
<evidence type="ECO:0000313" key="1">
    <source>
        <dbReference type="EMBL" id="GAI44373.1"/>
    </source>
</evidence>
<feature type="non-terminal residue" evidence="1">
    <location>
        <position position="1"/>
    </location>
</feature>
<comment type="caution">
    <text evidence="1">The sequence shown here is derived from an EMBL/GenBank/DDBJ whole genome shotgun (WGS) entry which is preliminary data.</text>
</comment>
<gene>
    <name evidence="1" type="ORF">S06H3_48739</name>
</gene>
<sequence length="168" mass="18082">KVIGEEVAKATQGNNSPEQVTENIIKLLTVSDTVKQKLGISEGGINRFLPAQGGDSGLRTDLVKVLLEDERERIRIAQENEAVMQRNKHLGTLAETVKENLSTGIEALTLAAQEIKASGAKTPASEPPPQVFRCGDCKTEFGPPAGWAGQPLKCPSCGREYTKEELEA</sequence>
<dbReference type="AlphaFoldDB" id="X1NL80"/>
<organism evidence="1">
    <name type="scientific">marine sediment metagenome</name>
    <dbReference type="NCBI Taxonomy" id="412755"/>
    <lineage>
        <taxon>unclassified sequences</taxon>
        <taxon>metagenomes</taxon>
        <taxon>ecological metagenomes</taxon>
    </lineage>
</organism>
<accession>X1NL80</accession>
<proteinExistence type="predicted"/>
<protein>
    <submittedName>
        <fullName evidence="1">Uncharacterized protein</fullName>
    </submittedName>
</protein>
<dbReference type="EMBL" id="BARV01030713">
    <property type="protein sequence ID" value="GAI44373.1"/>
    <property type="molecule type" value="Genomic_DNA"/>
</dbReference>